<evidence type="ECO:0000313" key="3">
    <source>
        <dbReference type="Proteomes" id="UP001519310"/>
    </source>
</evidence>
<feature type="region of interest" description="Disordered" evidence="1">
    <location>
        <begin position="1"/>
        <end position="32"/>
    </location>
</feature>
<name>A0ABS4KXF3_STRAV</name>
<keyword evidence="3" id="KW-1185">Reference proteome</keyword>
<protein>
    <submittedName>
        <fullName evidence="2">Uncharacterized protein</fullName>
    </submittedName>
</protein>
<reference evidence="2 3" key="1">
    <citation type="submission" date="2021-03" db="EMBL/GenBank/DDBJ databases">
        <title>Genomic Encyclopedia of Type Strains, Phase IV (KMG-IV): sequencing the most valuable type-strain genomes for metagenomic binning, comparative biology and taxonomic classification.</title>
        <authorList>
            <person name="Goeker M."/>
        </authorList>
    </citation>
    <scope>NUCLEOTIDE SEQUENCE [LARGE SCALE GENOMIC DNA]</scope>
    <source>
        <strain evidence="2 3">DSM 40526</strain>
    </source>
</reference>
<evidence type="ECO:0000313" key="2">
    <source>
        <dbReference type="EMBL" id="MBP2034709.1"/>
    </source>
</evidence>
<dbReference type="EMBL" id="JAGGLQ010000001">
    <property type="protein sequence ID" value="MBP2034709.1"/>
    <property type="molecule type" value="Genomic_DNA"/>
</dbReference>
<dbReference type="Proteomes" id="UP001519310">
    <property type="component" value="Unassembled WGS sequence"/>
</dbReference>
<comment type="caution">
    <text evidence="2">The sequence shown here is derived from an EMBL/GenBank/DDBJ whole genome shotgun (WGS) entry which is preliminary data.</text>
</comment>
<accession>A0ABS4KXF3</accession>
<organism evidence="2 3">
    <name type="scientific">Streptomyces avidinii</name>
    <dbReference type="NCBI Taxonomy" id="1895"/>
    <lineage>
        <taxon>Bacteria</taxon>
        <taxon>Bacillati</taxon>
        <taxon>Actinomycetota</taxon>
        <taxon>Actinomycetes</taxon>
        <taxon>Kitasatosporales</taxon>
        <taxon>Streptomycetaceae</taxon>
        <taxon>Streptomyces</taxon>
    </lineage>
</organism>
<sequence length="84" mass="8691">MSTGRCPGRPGWRGWSARSRSQLNSRRFPGDGATARAELHTAAARALEAAGEGPGTDVRAEPAAVRAGCRRSAVAVGLYVPVAC</sequence>
<gene>
    <name evidence="2" type="ORF">J2Z77_000493</name>
</gene>
<evidence type="ECO:0000256" key="1">
    <source>
        <dbReference type="SAM" id="MobiDB-lite"/>
    </source>
</evidence>
<feature type="compositionally biased region" description="Low complexity" evidence="1">
    <location>
        <begin position="1"/>
        <end position="15"/>
    </location>
</feature>
<proteinExistence type="predicted"/>
<dbReference type="RefSeq" id="WP_189965341.1">
    <property type="nucleotide sequence ID" value="NZ_BMVL01000002.1"/>
</dbReference>